<accession>A0A642VE70</accession>
<dbReference type="InterPro" id="IPR034704">
    <property type="entry name" value="Ribosomal_bL28/bL31-like_sf"/>
</dbReference>
<sequence length="261" mass="30382">MLFGGLRQSLIQQPNVVRSFSTSTVCNRLYAHVVRRKVKQEKPLEEGDPAYLLPREKPEFPKYPYGEATLYKQSNRGLYGGKMIQFGHKISEFKNRNGRTFKPNVNRQTLWSEALQRKITLRVATSVLRTITKEGGLDNYLIQDTSARIKELGPMGWRLRYLVLKKLEDRERSAPKPIDVIVSGKNRVNVYAKYMDQNGTQLNVTCGRNKLLQELYHSLKQNQRVDELKQFKTLYRPLTTFKLLEKLENLQYDLTKVSQKA</sequence>
<keyword evidence="3" id="KW-0687">Ribonucleoprotein</keyword>
<evidence type="ECO:0000256" key="4">
    <source>
        <dbReference type="ARBA" id="ARBA00035269"/>
    </source>
</evidence>
<keyword evidence="7" id="KW-1185">Reference proteome</keyword>
<evidence type="ECO:0000313" key="6">
    <source>
        <dbReference type="EMBL" id="KAA8917691.1"/>
    </source>
</evidence>
<dbReference type="Gene3D" id="2.30.170.40">
    <property type="entry name" value="Ribosomal protein L28/L24"/>
    <property type="match status" value="1"/>
</dbReference>
<dbReference type="PANTHER" id="PTHR13528:SF2">
    <property type="entry name" value="LARGE RIBOSOMAL SUBUNIT PROTEIN BL28M"/>
    <property type="match status" value="1"/>
</dbReference>
<dbReference type="OrthoDB" id="361870at2759"/>
<dbReference type="Proteomes" id="UP000761534">
    <property type="component" value="Unassembled WGS sequence"/>
</dbReference>
<comment type="caution">
    <text evidence="6">The sequence shown here is derived from an EMBL/GenBank/DDBJ whole genome shotgun (WGS) entry which is preliminary data.</text>
</comment>
<dbReference type="Pfam" id="PF00830">
    <property type="entry name" value="Ribosomal_L28"/>
    <property type="match status" value="1"/>
</dbReference>
<dbReference type="GO" id="GO:0005762">
    <property type="term" value="C:mitochondrial large ribosomal subunit"/>
    <property type="evidence" value="ECO:0007669"/>
    <property type="project" value="TreeGrafter"/>
</dbReference>
<name>A0A642VE70_9ASCO</name>
<dbReference type="VEuPathDB" id="FungiDB:TRICI_000130"/>
<evidence type="ECO:0000313" key="7">
    <source>
        <dbReference type="Proteomes" id="UP000761534"/>
    </source>
</evidence>
<dbReference type="GO" id="GO:0003735">
    <property type="term" value="F:structural constituent of ribosome"/>
    <property type="evidence" value="ECO:0007669"/>
    <property type="project" value="InterPro"/>
</dbReference>
<keyword evidence="2" id="KW-0689">Ribosomal protein</keyword>
<dbReference type="AlphaFoldDB" id="A0A642VE70"/>
<dbReference type="SUPFAM" id="SSF143800">
    <property type="entry name" value="L28p-like"/>
    <property type="match status" value="1"/>
</dbReference>
<dbReference type="InterPro" id="IPR037147">
    <property type="entry name" value="Ribosomal_bL28_sf"/>
</dbReference>
<organism evidence="6 7">
    <name type="scientific">Trichomonascus ciferrii</name>
    <dbReference type="NCBI Taxonomy" id="44093"/>
    <lineage>
        <taxon>Eukaryota</taxon>
        <taxon>Fungi</taxon>
        <taxon>Dikarya</taxon>
        <taxon>Ascomycota</taxon>
        <taxon>Saccharomycotina</taxon>
        <taxon>Dipodascomycetes</taxon>
        <taxon>Dipodascales</taxon>
        <taxon>Trichomonascaceae</taxon>
        <taxon>Trichomonascus</taxon>
        <taxon>Trichomonascus ciferrii complex</taxon>
    </lineage>
</organism>
<evidence type="ECO:0000256" key="1">
    <source>
        <dbReference type="ARBA" id="ARBA00008760"/>
    </source>
</evidence>
<dbReference type="PANTHER" id="PTHR13528">
    <property type="entry name" value="39S RIBOSOMAL PROTEIN L28, MITOCHONDRIAL"/>
    <property type="match status" value="1"/>
</dbReference>
<evidence type="ECO:0000256" key="2">
    <source>
        <dbReference type="ARBA" id="ARBA00022980"/>
    </source>
</evidence>
<reference evidence="6" key="1">
    <citation type="journal article" date="2019" name="G3 (Bethesda)">
        <title>Genome Assemblies of Two Rare Opportunistic Yeast Pathogens: Diutina rugosa (syn. Candida rugosa) and Trichomonascus ciferrii (syn. Candida ciferrii).</title>
        <authorList>
            <person name="Mixao V."/>
            <person name="Saus E."/>
            <person name="Hansen A.P."/>
            <person name="Lass-Florl C."/>
            <person name="Gabaldon T."/>
        </authorList>
    </citation>
    <scope>NUCLEOTIDE SEQUENCE</scope>
    <source>
        <strain evidence="6">CBS 4856</strain>
    </source>
</reference>
<gene>
    <name evidence="6" type="ORF">TRICI_000130</name>
</gene>
<comment type="similarity">
    <text evidence="1">Belongs to the bacterial ribosomal protein bL28 family.</text>
</comment>
<comment type="function">
    <text evidence="5">Component of the mitochondrial ribosome (mitoribosome), a dedicated translation machinery responsible for the synthesis of mitochondrial genome-encoded proteins, including at least some of the essential transmembrane subunits of the mitochondrial respiratory chain. The mitoribosomes are attached to the mitochondrial inner membrane and translation products are cotranslationally integrated into the membrane.</text>
</comment>
<proteinExistence type="inferred from homology"/>
<evidence type="ECO:0000256" key="3">
    <source>
        <dbReference type="ARBA" id="ARBA00023274"/>
    </source>
</evidence>
<protein>
    <recommendedName>
        <fullName evidence="4">Large ribosomal subunit protein bL28m</fullName>
    </recommendedName>
</protein>
<dbReference type="FunFam" id="2.30.170.40:FF:000003">
    <property type="entry name" value="54S ribosomal protein L24"/>
    <property type="match status" value="1"/>
</dbReference>
<evidence type="ECO:0000256" key="5">
    <source>
        <dbReference type="ARBA" id="ARBA00037226"/>
    </source>
</evidence>
<dbReference type="InterPro" id="IPR026569">
    <property type="entry name" value="Ribosomal_bL28"/>
</dbReference>
<dbReference type="EMBL" id="SWFS01000014">
    <property type="protein sequence ID" value="KAA8917691.1"/>
    <property type="molecule type" value="Genomic_DNA"/>
</dbReference>